<feature type="domain" description="HTH cro/C1-type" evidence="1">
    <location>
        <begin position="22"/>
        <end position="58"/>
    </location>
</feature>
<name>A0A918TU46_9RHOB</name>
<dbReference type="AlphaFoldDB" id="A0A918TU46"/>
<evidence type="ECO:0000259" key="1">
    <source>
        <dbReference type="PROSITE" id="PS50943"/>
    </source>
</evidence>
<evidence type="ECO:0000313" key="2">
    <source>
        <dbReference type="EMBL" id="GHC62004.1"/>
    </source>
</evidence>
<dbReference type="GO" id="GO:0003677">
    <property type="term" value="F:DNA binding"/>
    <property type="evidence" value="ECO:0007669"/>
    <property type="project" value="InterPro"/>
</dbReference>
<dbReference type="PROSITE" id="PS50943">
    <property type="entry name" value="HTH_CROC1"/>
    <property type="match status" value="1"/>
</dbReference>
<dbReference type="Proteomes" id="UP000638981">
    <property type="component" value="Unassembled WGS sequence"/>
</dbReference>
<gene>
    <name evidence="2" type="ORF">GCM10007315_27510</name>
</gene>
<dbReference type="CDD" id="cd00093">
    <property type="entry name" value="HTH_XRE"/>
    <property type="match status" value="1"/>
</dbReference>
<organism evidence="2 3">
    <name type="scientific">Neogemmobacter tilapiae</name>
    <dbReference type="NCBI Taxonomy" id="875041"/>
    <lineage>
        <taxon>Bacteria</taxon>
        <taxon>Pseudomonadati</taxon>
        <taxon>Pseudomonadota</taxon>
        <taxon>Alphaproteobacteria</taxon>
        <taxon>Rhodobacterales</taxon>
        <taxon>Paracoccaceae</taxon>
        <taxon>Neogemmobacter</taxon>
    </lineage>
</organism>
<proteinExistence type="predicted"/>
<keyword evidence="3" id="KW-1185">Reference proteome</keyword>
<dbReference type="SUPFAM" id="SSF47413">
    <property type="entry name" value="lambda repressor-like DNA-binding domains"/>
    <property type="match status" value="1"/>
</dbReference>
<reference evidence="2" key="1">
    <citation type="journal article" date="2014" name="Int. J. Syst. Evol. Microbiol.">
        <title>Complete genome sequence of Corynebacterium casei LMG S-19264T (=DSM 44701T), isolated from a smear-ripened cheese.</title>
        <authorList>
            <consortium name="US DOE Joint Genome Institute (JGI-PGF)"/>
            <person name="Walter F."/>
            <person name="Albersmeier A."/>
            <person name="Kalinowski J."/>
            <person name="Ruckert C."/>
        </authorList>
    </citation>
    <scope>NUCLEOTIDE SEQUENCE</scope>
    <source>
        <strain evidence="2">KCTC 23310</strain>
    </source>
</reference>
<reference evidence="2" key="2">
    <citation type="submission" date="2020-09" db="EMBL/GenBank/DDBJ databases">
        <authorList>
            <person name="Sun Q."/>
            <person name="Kim S."/>
        </authorList>
    </citation>
    <scope>NUCLEOTIDE SEQUENCE</scope>
    <source>
        <strain evidence="2">KCTC 23310</strain>
    </source>
</reference>
<dbReference type="InterPro" id="IPR010982">
    <property type="entry name" value="Lambda_DNA-bd_dom_sf"/>
</dbReference>
<evidence type="ECO:0000313" key="3">
    <source>
        <dbReference type="Proteomes" id="UP000638981"/>
    </source>
</evidence>
<dbReference type="EMBL" id="BMYJ01000009">
    <property type="protein sequence ID" value="GHC62004.1"/>
    <property type="molecule type" value="Genomic_DNA"/>
</dbReference>
<sequence>MGDNLKILCRDVPSVTKLCVDIGVNRTQFNRYLSGEAFPRPDVLYRICARFGVDANILLEPLQPREQDPMEQTTDEIYREVMSLNRRPFDHYLMPDAMYRYWRMSFQRPGSVYCSMAQVYTRGQTKLWKALDVFQQPYRPGTKRYARTNRFRGVLIQHFDGVSLICATSIESTFNLTFFEYGLGGQTKYYTGLSFLTRRRTMDSNRLSVTVMERLPDDPALWRDVARKAGIGPASAVPPEVLDALQRLPDRI</sequence>
<comment type="caution">
    <text evidence="2">The sequence shown here is derived from an EMBL/GenBank/DDBJ whole genome shotgun (WGS) entry which is preliminary data.</text>
</comment>
<protein>
    <recommendedName>
        <fullName evidence="1">HTH cro/C1-type domain-containing protein</fullName>
    </recommendedName>
</protein>
<dbReference type="Gene3D" id="1.10.260.40">
    <property type="entry name" value="lambda repressor-like DNA-binding domains"/>
    <property type="match status" value="1"/>
</dbReference>
<dbReference type="InterPro" id="IPR001387">
    <property type="entry name" value="Cro/C1-type_HTH"/>
</dbReference>
<accession>A0A918TU46</accession>